<dbReference type="AlphaFoldDB" id="A6TKY4"/>
<protein>
    <submittedName>
        <fullName evidence="1">Uncharacterized protein</fullName>
    </submittedName>
</protein>
<dbReference type="eggNOG" id="COG1943">
    <property type="taxonomic scope" value="Bacteria"/>
</dbReference>
<dbReference type="Proteomes" id="UP000001572">
    <property type="component" value="Chromosome"/>
</dbReference>
<keyword evidence="2" id="KW-1185">Reference proteome</keyword>
<dbReference type="HOGENOM" id="CLU_3076042_0_0_9"/>
<dbReference type="KEGG" id="amt:Amet_0626"/>
<proteinExistence type="predicted"/>
<accession>A6TKY4</accession>
<dbReference type="EMBL" id="CP000724">
    <property type="protein sequence ID" value="ABR46852.1"/>
    <property type="molecule type" value="Genomic_DNA"/>
</dbReference>
<sequence>MKMPRNAREKSQTGMNHVMMRGIDKRNIFVAEDNYDKFLHLIEKETRDRRQY</sequence>
<gene>
    <name evidence="1" type="ordered locus">Amet_0626</name>
</gene>
<evidence type="ECO:0000313" key="2">
    <source>
        <dbReference type="Proteomes" id="UP000001572"/>
    </source>
</evidence>
<organism evidence="1 2">
    <name type="scientific">Alkaliphilus metalliredigens (strain QYMF)</name>
    <dbReference type="NCBI Taxonomy" id="293826"/>
    <lineage>
        <taxon>Bacteria</taxon>
        <taxon>Bacillati</taxon>
        <taxon>Bacillota</taxon>
        <taxon>Clostridia</taxon>
        <taxon>Peptostreptococcales</taxon>
        <taxon>Natronincolaceae</taxon>
        <taxon>Alkaliphilus</taxon>
    </lineage>
</organism>
<dbReference type="STRING" id="293826.Amet_0626"/>
<evidence type="ECO:0000313" key="1">
    <source>
        <dbReference type="EMBL" id="ABR46852.1"/>
    </source>
</evidence>
<reference evidence="2" key="1">
    <citation type="journal article" date="2016" name="Genome Announc.">
        <title>Complete genome sequence of Alkaliphilus metalliredigens strain QYMF, an alkaliphilic and metal-reducing bacterium isolated from borax-contaminated leachate ponds.</title>
        <authorList>
            <person name="Hwang C."/>
            <person name="Copeland A."/>
            <person name="Lucas S."/>
            <person name="Lapidus A."/>
            <person name="Barry K."/>
            <person name="Detter J.C."/>
            <person name="Glavina Del Rio T."/>
            <person name="Hammon N."/>
            <person name="Israni S."/>
            <person name="Dalin E."/>
            <person name="Tice H."/>
            <person name="Pitluck S."/>
            <person name="Chertkov O."/>
            <person name="Brettin T."/>
            <person name="Bruce D."/>
            <person name="Han C."/>
            <person name="Schmutz J."/>
            <person name="Larimer F."/>
            <person name="Land M.L."/>
            <person name="Hauser L."/>
            <person name="Kyrpides N."/>
            <person name="Mikhailova N."/>
            <person name="Ye Q."/>
            <person name="Zhou J."/>
            <person name="Richardson P."/>
            <person name="Fields M.W."/>
        </authorList>
    </citation>
    <scope>NUCLEOTIDE SEQUENCE [LARGE SCALE GENOMIC DNA]</scope>
    <source>
        <strain evidence="2">QYMF</strain>
    </source>
</reference>
<name>A6TKY4_ALKMQ</name>